<dbReference type="Proteomes" id="UP000815677">
    <property type="component" value="Unassembled WGS sequence"/>
</dbReference>
<comment type="similarity">
    <text evidence="1">Belongs to the FMO family.</text>
</comment>
<dbReference type="InterPro" id="IPR050346">
    <property type="entry name" value="FMO-like"/>
</dbReference>
<sequence length="803" mass="87738">MSQFPNPEHIVSVATVCVGVGPGGTTSMVARVVVVNFQGEILLDRFVVPTIAVVDYRAAQTGIAAWQLTSHDAIPFNVLQSTMAKLLRGKLVVGHSIWEHLSVLGIPHPAVATRDVALYQPFRNALRAPNQIIGLQTLCWQLMRRRCCEGLIDPAENARASMDLYRSHAREWETAITPENAAKLVLFDWALVWARGYKRGPASLAPTQLTMSPVDPRRGAVGIVGSGPAALITARTLLQDGFEKVHILTRDTSPGGVWSVGRVYPGLQINNVHGEYNFSGFKMPQTASGRVSGEEVSAYMQAFAREFLSDGVIRYGVNVVKIRRDDSVWYVTVEDISTKTREVLEYARIVLCTGGCDAPEIPKPLSPSAAQQAGFQGQIIHSKDFAASLPIVDSAKSIVIVGGGRSAQDMAAHLANKGCDVSMVFEKADAFLAYPVALPAFLRRSRLLSIMAGHQFLNTKLERFLHTTALGSWLVFLLWSALRTASLLAVGINPFSRAGPPGGGTGIPGRASHIRPLFWSVHLNDDGVPSRRGTNNNSHFYTLVGQGKIRTVVPARVVGFDADGRSVVAVTTDAGAEGRNEDVHLRADVLLLATGYKSSWTSLLDEETAEKIGMEPTPLPVDSDASPFAYPHLSLRVTTRPPSAQPTKSVPDKRIWSLLHGIVPTKNISQRDFAINGAVFTTNVGYTFEVTSHWISSYFLGDAALLQNIPRGVDLETHAKRKLGWMQLRYPDDALSMSESCGSFIAFWNWPQFADDLLREMGLRTIRSGGNWLTWPFKTIDIDDELATLRDERAAKRSQAEAS</sequence>
<name>A0ABQ0LNP2_MYCCL</name>
<dbReference type="EMBL" id="DF847666">
    <property type="protein sequence ID" value="GAT52224.1"/>
    <property type="molecule type" value="Genomic_DNA"/>
</dbReference>
<evidence type="ECO:0000313" key="7">
    <source>
        <dbReference type="Proteomes" id="UP000815677"/>
    </source>
</evidence>
<dbReference type="InterPro" id="IPR012337">
    <property type="entry name" value="RNaseH-like_sf"/>
</dbReference>
<dbReference type="InterPro" id="IPR020946">
    <property type="entry name" value="Flavin_mOase-like"/>
</dbReference>
<evidence type="ECO:0000259" key="5">
    <source>
        <dbReference type="SMART" id="SM00479"/>
    </source>
</evidence>
<evidence type="ECO:0000256" key="4">
    <source>
        <dbReference type="ARBA" id="ARBA00023002"/>
    </source>
</evidence>
<dbReference type="InterPro" id="IPR036397">
    <property type="entry name" value="RNaseH_sf"/>
</dbReference>
<feature type="domain" description="Exonuclease" evidence="5">
    <location>
        <begin position="9"/>
        <end position="174"/>
    </location>
</feature>
<accession>A0ABQ0LNP2</accession>
<keyword evidence="3" id="KW-0274">FAD</keyword>
<keyword evidence="2" id="KW-0285">Flavoprotein</keyword>
<dbReference type="Gene3D" id="3.50.50.60">
    <property type="entry name" value="FAD/NAD(P)-binding domain"/>
    <property type="match status" value="1"/>
</dbReference>
<dbReference type="PRINTS" id="PR00411">
    <property type="entry name" value="PNDRDTASEI"/>
</dbReference>
<evidence type="ECO:0000256" key="2">
    <source>
        <dbReference type="ARBA" id="ARBA00022630"/>
    </source>
</evidence>
<dbReference type="SUPFAM" id="SSF51905">
    <property type="entry name" value="FAD/NAD(P)-binding domain"/>
    <property type="match status" value="2"/>
</dbReference>
<keyword evidence="7" id="KW-1185">Reference proteome</keyword>
<reference evidence="6" key="1">
    <citation type="submission" date="2014-09" db="EMBL/GenBank/DDBJ databases">
        <title>Genome sequence of the luminous mushroom Mycena chlorophos for searching fungal bioluminescence genes.</title>
        <authorList>
            <person name="Tanaka Y."/>
            <person name="Kasuga D."/>
            <person name="Oba Y."/>
            <person name="Hase S."/>
            <person name="Sato K."/>
            <person name="Oba Y."/>
            <person name="Sakakibara Y."/>
        </authorList>
    </citation>
    <scope>NUCLEOTIDE SEQUENCE</scope>
</reference>
<keyword evidence="4" id="KW-0560">Oxidoreductase</keyword>
<gene>
    <name evidence="6" type="ORF">MCHLO_09295</name>
</gene>
<dbReference type="PANTHER" id="PTHR23023">
    <property type="entry name" value="DIMETHYLANILINE MONOOXYGENASE"/>
    <property type="match status" value="1"/>
</dbReference>
<protein>
    <submittedName>
        <fullName evidence="6">FAD/NAD(P)-binding domain-containing protein</fullName>
    </submittedName>
</protein>
<dbReference type="InterPro" id="IPR013520">
    <property type="entry name" value="Ribonucl_H"/>
</dbReference>
<evidence type="ECO:0000256" key="1">
    <source>
        <dbReference type="ARBA" id="ARBA00009183"/>
    </source>
</evidence>
<organism evidence="6 7">
    <name type="scientific">Mycena chlorophos</name>
    <name type="common">Agaric fungus</name>
    <name type="synonym">Agaricus chlorophos</name>
    <dbReference type="NCBI Taxonomy" id="658473"/>
    <lineage>
        <taxon>Eukaryota</taxon>
        <taxon>Fungi</taxon>
        <taxon>Dikarya</taxon>
        <taxon>Basidiomycota</taxon>
        <taxon>Agaricomycotina</taxon>
        <taxon>Agaricomycetes</taxon>
        <taxon>Agaricomycetidae</taxon>
        <taxon>Agaricales</taxon>
        <taxon>Marasmiineae</taxon>
        <taxon>Mycenaceae</taxon>
        <taxon>Mycena</taxon>
    </lineage>
</organism>
<dbReference type="SMART" id="SM00479">
    <property type="entry name" value="EXOIII"/>
    <property type="match status" value="1"/>
</dbReference>
<evidence type="ECO:0000313" key="6">
    <source>
        <dbReference type="EMBL" id="GAT52224.1"/>
    </source>
</evidence>
<dbReference type="InterPro" id="IPR036188">
    <property type="entry name" value="FAD/NAD-bd_sf"/>
</dbReference>
<dbReference type="Gene3D" id="3.30.420.10">
    <property type="entry name" value="Ribonuclease H-like superfamily/Ribonuclease H"/>
    <property type="match status" value="1"/>
</dbReference>
<evidence type="ECO:0000256" key="3">
    <source>
        <dbReference type="ARBA" id="ARBA00022827"/>
    </source>
</evidence>
<dbReference type="SUPFAM" id="SSF53098">
    <property type="entry name" value="Ribonuclease H-like"/>
    <property type="match status" value="1"/>
</dbReference>
<dbReference type="Pfam" id="PF00743">
    <property type="entry name" value="FMO-like"/>
    <property type="match status" value="1"/>
</dbReference>
<proteinExistence type="inferred from homology"/>